<evidence type="ECO:0000256" key="2">
    <source>
        <dbReference type="SAM" id="Phobius"/>
    </source>
</evidence>
<dbReference type="EMBL" id="UHEF01000003">
    <property type="protein sequence ID" value="SUN32125.1"/>
    <property type="molecule type" value="Genomic_DNA"/>
</dbReference>
<keyword evidence="2" id="KW-0812">Transmembrane</keyword>
<accession>A0A7Z7R0P0</accession>
<keyword evidence="2" id="KW-0472">Membrane</keyword>
<dbReference type="AlphaFoldDB" id="A0A7Z7R0P0"/>
<feature type="compositionally biased region" description="Basic and acidic residues" evidence="1">
    <location>
        <begin position="60"/>
        <end position="81"/>
    </location>
</feature>
<organism evidence="3">
    <name type="scientific">Staphylococcus schleiferi</name>
    <dbReference type="NCBI Taxonomy" id="1295"/>
    <lineage>
        <taxon>Bacteria</taxon>
        <taxon>Bacillati</taxon>
        <taxon>Bacillota</taxon>
        <taxon>Bacilli</taxon>
        <taxon>Bacillales</taxon>
        <taxon>Staphylococcaceae</taxon>
        <taxon>Staphylococcus</taxon>
    </lineage>
</organism>
<feature type="compositionally biased region" description="Basic and acidic residues" evidence="1">
    <location>
        <begin position="106"/>
        <end position="116"/>
    </location>
</feature>
<gene>
    <name evidence="3" type="ORF">NCTC12218_04809</name>
</gene>
<feature type="region of interest" description="Disordered" evidence="1">
    <location>
        <begin position="60"/>
        <end position="116"/>
    </location>
</feature>
<comment type="caution">
    <text evidence="3">The sequence shown here is derived from an EMBL/GenBank/DDBJ whole genome shotgun (WGS) entry which is preliminary data.</text>
</comment>
<evidence type="ECO:0000313" key="3">
    <source>
        <dbReference type="EMBL" id="SUN32125.1"/>
    </source>
</evidence>
<reference evidence="3" key="1">
    <citation type="submission" date="2018-06" db="EMBL/GenBank/DDBJ databases">
        <authorList>
            <consortium name="Pathogen Informatics"/>
            <person name="Doyle S."/>
        </authorList>
    </citation>
    <scope>NUCLEOTIDE SEQUENCE [LARGE SCALE GENOMIC DNA]</scope>
    <source>
        <strain evidence="3">NCTC12218</strain>
    </source>
</reference>
<name>A0A7Z7R0P0_STASC</name>
<feature type="compositionally biased region" description="Polar residues" evidence="1">
    <location>
        <begin position="95"/>
        <end position="105"/>
    </location>
</feature>
<feature type="transmembrane region" description="Helical" evidence="2">
    <location>
        <begin position="20"/>
        <end position="48"/>
    </location>
</feature>
<keyword evidence="2" id="KW-1133">Transmembrane helix</keyword>
<proteinExistence type="predicted"/>
<sequence length="116" mass="13093">MGYLISFNTQSLSQSVAENIIRVYTVITIILFVVIHAVILMGIVQYYLKRGQKITKDKVKTADKNKKVVTEPKNTKVENDKVTTSVETKTEKAQDSLNDNTTKTMTSDKPEDNQPK</sequence>
<evidence type="ECO:0000256" key="1">
    <source>
        <dbReference type="SAM" id="MobiDB-lite"/>
    </source>
</evidence>
<protein>
    <submittedName>
        <fullName evidence="3">Lytic regulatory protein truncated with Tn554</fullName>
    </submittedName>
</protein>